<evidence type="ECO:0000256" key="2">
    <source>
        <dbReference type="ARBA" id="ARBA00023145"/>
    </source>
</evidence>
<proteinExistence type="inferred from homology"/>
<dbReference type="InterPro" id="IPR038765">
    <property type="entry name" value="Papain-like_cys_pep_sf"/>
</dbReference>
<dbReference type="SMART" id="SM00848">
    <property type="entry name" value="Inhibitor_I29"/>
    <property type="match status" value="1"/>
</dbReference>
<dbReference type="Pfam" id="PF00112">
    <property type="entry name" value="Peptidase_C1"/>
    <property type="match status" value="1"/>
</dbReference>
<dbReference type="PANTHER" id="PTHR12411">
    <property type="entry name" value="CYSTEINE PROTEASE FAMILY C1-RELATED"/>
    <property type="match status" value="1"/>
</dbReference>
<accession>A0A7S2Y1Z1</accession>
<evidence type="ECO:0000259" key="5">
    <source>
        <dbReference type="SMART" id="SM00645"/>
    </source>
</evidence>
<dbReference type="AlphaFoldDB" id="A0A7S2Y1Z1"/>
<dbReference type="Gene3D" id="3.90.70.10">
    <property type="entry name" value="Cysteine proteinases"/>
    <property type="match status" value="1"/>
</dbReference>
<keyword evidence="4" id="KW-0812">Transmembrane</keyword>
<dbReference type="InterPro" id="IPR025660">
    <property type="entry name" value="Pept_his_AS"/>
</dbReference>
<gene>
    <name evidence="7" type="ORF">FJAP1339_LOCUS12379</name>
</gene>
<feature type="domain" description="Peptidase C1A papain C-terminal" evidence="5">
    <location>
        <begin position="190"/>
        <end position="414"/>
    </location>
</feature>
<sequence length="429" mass="46911">MERDMESAPLLSRSSGKPASTQKAENFSMMSVVAGAVIVANLFVIAAVIPYTWKPVANSPSMAAVLEGKGVEQLSIKSAEQKAIMWGVFKHTYGKFYESEQEEQTRFGNFLKNLERIDEMNFASPHATFGITAFADIDHAAYISAPSILETDHFLSQLASGADDGTSALAKSLGYSPTINEEEERDLGSLPDSWDWRDFNKVTEVKNIGTTCEASWAVTAVEDLEGSWAIDNDIDAIPLSVQEVASCEKPDTDDGCAPGGEPSHAFGFMIHVNGVESQEEYPIEIEEDTETMPECKTDDLSSFTNSASIESWEVLKSSSNTQVKGHLVDIGPLAVMLNRNQILHYTGGIDVASDCDASHLNHSMLLVGYNKDESGKLYWILKGSYGASWGDDGYYKIYASDGACGVTKLVTHSRVMPLEQPRPNLGWWE</sequence>
<reference evidence="7" key="1">
    <citation type="submission" date="2021-01" db="EMBL/GenBank/DDBJ databases">
        <authorList>
            <person name="Corre E."/>
            <person name="Pelletier E."/>
            <person name="Niang G."/>
            <person name="Scheremetjew M."/>
            <person name="Finn R."/>
            <person name="Kale V."/>
            <person name="Holt S."/>
            <person name="Cochrane G."/>
            <person name="Meng A."/>
            <person name="Brown T."/>
            <person name="Cohen L."/>
        </authorList>
    </citation>
    <scope>NUCLEOTIDE SEQUENCE</scope>
    <source>
        <strain evidence="7">CCMP1661</strain>
    </source>
</reference>
<feature type="transmembrane region" description="Helical" evidence="4">
    <location>
        <begin position="32"/>
        <end position="53"/>
    </location>
</feature>
<keyword evidence="4" id="KW-1133">Transmembrane helix</keyword>
<comment type="similarity">
    <text evidence="1">Belongs to the peptidase C1 family.</text>
</comment>
<name>A0A7S2Y1Z1_9STRA</name>
<dbReference type="InterPro" id="IPR039417">
    <property type="entry name" value="Peptidase_C1A_papain-like"/>
</dbReference>
<feature type="domain" description="Cathepsin propeptide inhibitor" evidence="6">
    <location>
        <begin position="86"/>
        <end position="142"/>
    </location>
</feature>
<feature type="region of interest" description="Disordered" evidence="3">
    <location>
        <begin position="1"/>
        <end position="20"/>
    </location>
</feature>
<evidence type="ECO:0000256" key="3">
    <source>
        <dbReference type="SAM" id="MobiDB-lite"/>
    </source>
</evidence>
<dbReference type="InterPro" id="IPR000668">
    <property type="entry name" value="Peptidase_C1A_C"/>
</dbReference>
<evidence type="ECO:0008006" key="8">
    <source>
        <dbReference type="Google" id="ProtNLM"/>
    </source>
</evidence>
<dbReference type="Pfam" id="PF08246">
    <property type="entry name" value="Inhibitor_I29"/>
    <property type="match status" value="1"/>
</dbReference>
<keyword evidence="4" id="KW-0472">Membrane</keyword>
<dbReference type="GO" id="GO:0008234">
    <property type="term" value="F:cysteine-type peptidase activity"/>
    <property type="evidence" value="ECO:0007669"/>
    <property type="project" value="InterPro"/>
</dbReference>
<dbReference type="InterPro" id="IPR013201">
    <property type="entry name" value="Prot_inhib_I29"/>
</dbReference>
<evidence type="ECO:0000256" key="4">
    <source>
        <dbReference type="SAM" id="Phobius"/>
    </source>
</evidence>
<dbReference type="SMART" id="SM00645">
    <property type="entry name" value="Pept_C1"/>
    <property type="match status" value="1"/>
</dbReference>
<protein>
    <recommendedName>
        <fullName evidence="8">Peptidase C1A papain C-terminal domain-containing protein</fullName>
    </recommendedName>
</protein>
<dbReference type="InterPro" id="IPR013128">
    <property type="entry name" value="Peptidase_C1A"/>
</dbReference>
<dbReference type="GO" id="GO:0006508">
    <property type="term" value="P:proteolysis"/>
    <property type="evidence" value="ECO:0007669"/>
    <property type="project" value="InterPro"/>
</dbReference>
<dbReference type="PROSITE" id="PS00639">
    <property type="entry name" value="THIOL_PROTEASE_HIS"/>
    <property type="match status" value="1"/>
</dbReference>
<keyword evidence="2" id="KW-0865">Zymogen</keyword>
<evidence type="ECO:0000259" key="6">
    <source>
        <dbReference type="SMART" id="SM00848"/>
    </source>
</evidence>
<dbReference type="CDD" id="cd02248">
    <property type="entry name" value="Peptidase_C1A"/>
    <property type="match status" value="1"/>
</dbReference>
<dbReference type="EMBL" id="HBHR01024047">
    <property type="protein sequence ID" value="CAD9875496.1"/>
    <property type="molecule type" value="Transcribed_RNA"/>
</dbReference>
<evidence type="ECO:0000313" key="7">
    <source>
        <dbReference type="EMBL" id="CAD9875496.1"/>
    </source>
</evidence>
<dbReference type="SUPFAM" id="SSF54001">
    <property type="entry name" value="Cysteine proteinases"/>
    <property type="match status" value="1"/>
</dbReference>
<evidence type="ECO:0000256" key="1">
    <source>
        <dbReference type="ARBA" id="ARBA00008455"/>
    </source>
</evidence>
<organism evidence="7">
    <name type="scientific">Fibrocapsa japonica</name>
    <dbReference type="NCBI Taxonomy" id="94617"/>
    <lineage>
        <taxon>Eukaryota</taxon>
        <taxon>Sar</taxon>
        <taxon>Stramenopiles</taxon>
        <taxon>Ochrophyta</taxon>
        <taxon>Raphidophyceae</taxon>
        <taxon>Chattonellales</taxon>
        <taxon>Chattonellaceae</taxon>
        <taxon>Fibrocapsa</taxon>
    </lineage>
</organism>